<dbReference type="Gramene" id="RZC69755">
    <property type="protein sequence ID" value="RZC69755"/>
    <property type="gene ID" value="C5167_032920"/>
</dbReference>
<organism evidence="1 2">
    <name type="scientific">Papaver somniferum</name>
    <name type="common">Opium poppy</name>
    <dbReference type="NCBI Taxonomy" id="3469"/>
    <lineage>
        <taxon>Eukaryota</taxon>
        <taxon>Viridiplantae</taxon>
        <taxon>Streptophyta</taxon>
        <taxon>Embryophyta</taxon>
        <taxon>Tracheophyta</taxon>
        <taxon>Spermatophyta</taxon>
        <taxon>Magnoliopsida</taxon>
        <taxon>Ranunculales</taxon>
        <taxon>Papaveraceae</taxon>
        <taxon>Papaveroideae</taxon>
        <taxon>Papaver</taxon>
    </lineage>
</organism>
<accession>A0A4Y7KCU3</accession>
<gene>
    <name evidence="1" type="ORF">C5167_032920</name>
</gene>
<dbReference type="Proteomes" id="UP000316621">
    <property type="component" value="Chromosome 7"/>
</dbReference>
<sequence>MKVQLQDAAMGCNEILMQQRGASTTARQNGWFDLACAVTGAGGLHLKLKGAGLEVVIRAVMQRKAAGV</sequence>
<protein>
    <submittedName>
        <fullName evidence="1">Uncharacterized protein</fullName>
    </submittedName>
</protein>
<dbReference type="AlphaFoldDB" id="A0A4Y7KCU3"/>
<dbReference type="EMBL" id="CM010721">
    <property type="protein sequence ID" value="RZC69755.1"/>
    <property type="molecule type" value="Genomic_DNA"/>
</dbReference>
<proteinExistence type="predicted"/>
<evidence type="ECO:0000313" key="1">
    <source>
        <dbReference type="EMBL" id="RZC69755.1"/>
    </source>
</evidence>
<evidence type="ECO:0000313" key="2">
    <source>
        <dbReference type="Proteomes" id="UP000316621"/>
    </source>
</evidence>
<reference evidence="1 2" key="1">
    <citation type="journal article" date="2018" name="Science">
        <title>The opium poppy genome and morphinan production.</title>
        <authorList>
            <person name="Guo L."/>
            <person name="Winzer T."/>
            <person name="Yang X."/>
            <person name="Li Y."/>
            <person name="Ning Z."/>
            <person name="He Z."/>
            <person name="Teodor R."/>
            <person name="Lu Y."/>
            <person name="Bowser T.A."/>
            <person name="Graham I.A."/>
            <person name="Ye K."/>
        </authorList>
    </citation>
    <scope>NUCLEOTIDE SEQUENCE [LARGE SCALE GENOMIC DNA]</scope>
    <source>
        <strain evidence="2">cv. HN1</strain>
        <tissue evidence="1">Leaves</tissue>
    </source>
</reference>
<name>A0A4Y7KCU3_PAPSO</name>
<keyword evidence="2" id="KW-1185">Reference proteome</keyword>